<dbReference type="Pfam" id="PF13498">
    <property type="entry name" value="DUF4122"/>
    <property type="match status" value="1"/>
</dbReference>
<dbReference type="Proteomes" id="UP000560658">
    <property type="component" value="Unassembled WGS sequence"/>
</dbReference>
<evidence type="ECO:0000313" key="1">
    <source>
        <dbReference type="EMBL" id="MBB4045764.1"/>
    </source>
</evidence>
<dbReference type="AlphaFoldDB" id="A0A840D8I4"/>
<evidence type="ECO:0000313" key="2">
    <source>
        <dbReference type="Proteomes" id="UP000560658"/>
    </source>
</evidence>
<accession>A0A840D8I4</accession>
<reference evidence="1" key="1">
    <citation type="submission" date="2020-08" db="EMBL/GenBank/DDBJ databases">
        <title>Genomic Encyclopedia of Type Strains, Phase IV (KMG-IV): sequencing the most valuable type-strain genomes for metagenomic binning, comparative biology and taxonomic classification.</title>
        <authorList>
            <person name="Goeker M."/>
        </authorList>
    </citation>
    <scope>NUCLEOTIDE SEQUENCE [LARGE SCALE GENOMIC DNA]</scope>
    <source>
        <strain evidence="1">DSM 105720</strain>
    </source>
</reference>
<sequence>MEEIVYLSVRLACVFYILYKVWGTKKKVREICDLLYVKTPPVRTDKKESETILPEAADESGVMGGTRFVYLDENAGKTAAPYMSQPLDTGYIGEDEDIPEEDVECQLPLEEMKILKEEQEDLDVTSPEVDPVSGAVTPADLDNAGNVLFKLDHADQDEEKSRRAALTLYAIRETDLFEIFSSQVENKNVIENLMGKYLDGEGNALPVRKTMAGTFPSDEWKQYL</sequence>
<organism evidence="1 2">
    <name type="scientific">Bacteroides reticulotermitis</name>
    <dbReference type="NCBI Taxonomy" id="1133319"/>
    <lineage>
        <taxon>Bacteria</taxon>
        <taxon>Pseudomonadati</taxon>
        <taxon>Bacteroidota</taxon>
        <taxon>Bacteroidia</taxon>
        <taxon>Bacteroidales</taxon>
        <taxon>Bacteroidaceae</taxon>
        <taxon>Bacteroides</taxon>
    </lineage>
</organism>
<dbReference type="RefSeq" id="WP_044163697.1">
    <property type="nucleotide sequence ID" value="NZ_JACIER010000018.1"/>
</dbReference>
<proteinExistence type="predicted"/>
<comment type="caution">
    <text evidence="1">The sequence shown here is derived from an EMBL/GenBank/DDBJ whole genome shotgun (WGS) entry which is preliminary data.</text>
</comment>
<name>A0A840D8I4_9BACE</name>
<gene>
    <name evidence="1" type="ORF">GGR06_003586</name>
</gene>
<dbReference type="EMBL" id="JACIER010000018">
    <property type="protein sequence ID" value="MBB4045764.1"/>
    <property type="molecule type" value="Genomic_DNA"/>
</dbReference>
<keyword evidence="2" id="KW-1185">Reference proteome</keyword>
<dbReference type="InterPro" id="IPR025190">
    <property type="entry name" value="DUF4122"/>
</dbReference>
<evidence type="ECO:0008006" key="3">
    <source>
        <dbReference type="Google" id="ProtNLM"/>
    </source>
</evidence>
<protein>
    <recommendedName>
        <fullName evidence="3">DUF4122 domain-containing protein</fullName>
    </recommendedName>
</protein>